<dbReference type="PROSITE" id="PS50021">
    <property type="entry name" value="CH"/>
    <property type="match status" value="2"/>
</dbReference>
<sequence>MDSAQARGQGARGRGWSGSSPRSQTLQFRRLEQQPAGRSEAEQQADMPVTEKDLAEDAPWKRIQQNTFTRWCNEHLRCVNKRIGNLQSDLSDGLRLIALLEVLSQKHMYRKYHQRPTFRQMQLENVSVALEFLERESIKLVSIDSKAIVDGNLKLILGLVWTLILHYSISMPVWEDEGDDDAKKQTPKQRLLGWIQNKIPYLPITNFNQNWQDGKALGALVDSCAPGLCPDWETWDPKKPVDNAREAMQQADDWLGVPQVITPEEIIHPSVDEHSVMTYLSQFPKAKLKPGAPLKPKLNPKKARAYGRGVEPHGNMVKQPAIFTVDTISAGQGDVMVFIEDPAGNREEAKVTPDNEKNKTYSVQYVPKVTGPHKVIVLFAGQHISKSPFDVNVDKAQGDASKVTAKGPGLEATGNIANKPTYFEIYTAGAGVGDVNVEVEDPQGKNIVELMIEDKGNQVYRCTYKPTQAGPHTVRVTFAGETIPKSPCIVPVGEACNPSACRASGRGLQPKGVRIRETNNLVFHQKAVRKHLFSRKGLDELVKQKDSVDGVYAFEYYPVSPGKYIVTILWGGHNIPKSPFEVQVGPEAGPQKVRAWGPGLHEGIAGKSADFVVESIGTEVGSLAFAIEGPSQAKIECDDQNDGSCDVKYWPKEPGEYAVHIMCDDEDIKDSPYMAFIRPASGDFNPDKVKAYGPGLERTGCIVNNLADFTVETKGAGNAPLKIYAQDAEGSPIDIQVKSNPDGICACSYMPVKPIKHTIAVVWGGVNVPNSPYRVLIGQGSHPQKVKVVGPGVERAGLKANEPTHFTVDCTEAGEGDVSVGIKCDAHVISEEEEDIAFDIIHNANDTFTVKYAPPAAGRYTIKVLFAGEEIPASPFRVKVDPSHDATKVKAEGPGLSVENGKPTHFTVFTKGAGKAPLDVQFSGPVPGDAVKDLDIIDNYDYSHTVKYTPVQQGPMKVSVTYGGDPVPKSPFTVGVAAPLDLSKIKVNGLENRVEVGKDQEFIIDTQGAGGQGKLDVSISSPTRKAVPCVVEPALGKECSTAKYIPREEGLYMVDVSYDGNPIPGSPYTVEATLPPDPTKVKAHGPGLQGGLVGRAAEFTIDTKGAGTGGLGLTVEGPCEAKIECSDNGDGTCSVSYLPTKPGEYFVNILFEEVHIPGSPFKADIEMPFDVSKVIATGPGLEHGKVGEAGLLNVDCSEAGPGELGVEAVSDSGSKAEVKVHNNKDGTYAVTYMPLSAGMYTLMLKYGGEQVPKFPARVKVDPAVDTSKIKVFGPGIEGKDVFREATTDFTVNAQPLTKTGGDHIQAQITNPSGASTDCLIKDNADGTYAVEFTPFEKGPHTVEVTYDDVPVPNSPFKVDVTEGCHPSRVKAQGAGLKEAFTNKPNEFTVVTRGAGIGGLGITVEGPSESKISCKDNKDGSCSAEYIPYAPGDYDVNITYGGEHVPGSPFKVPVKDVVDPYKVKVAGPGLGAAVRAKIPQSFTVDTSKAGIAPLEVMVAGPRGMVEPVNVVDNGDGTHTVTYTPMQEGPYAISVKYGDEEIPCSPFKVKVLPTYDASKVTASGPGLSLYGVPASLPVQFAVDAKDAGEGLLSIQITDQEGKPKRADVHDNKDGTYAVTYVPDKTGRYMIGVKYGGDDIPSSPYRIRASPAGDASKCLATGPGIASPVKTGEEVGFVVDAKSAGKGKVTCTVLTPDGTEAEADVIENEDGTYDIFYTAAKPGTYVIYVRFGGVDIPNSPFTVMVTEEPYIPVGDMNGVGFKPFDLVIPWAVKKGEITGEVHMPSGKTATPEIVDNKDGTVTVGYSPTEVGLHEMHIKYIGNHIPESPLQFYVNYPNSGNVSAYGPGLIYGIANKPATFTIVTEDAGEGGLDLAIEGPSKAEISCIDNKDGTCTVTYLPTLPGDYSILVKYNDKHIPGSPFTAKITDDGRRRSQVKLGSAADFLLDINEADLSLLTASIRAPSGRDEPCLLKRLPNNHIGISFIPREVGEHLVSIKKNGSHVPNSPVSIMVVQSEIGDASRAKVSGRGLIEGRTFEMCDFIVDTRDAGYGGISLAVEGPSKVDIQTEDLEDGTCQVSYFPTVPGVYIVSTKFADEHIPGSPFTVKISGEGRVKESITRARGAPSLATVGSMCDLNLKIPEIDSGDMTAQVTSPSGRTADAEINEVGKNTYCVRFVPQEMGIHTVDVKYRGQHVPGSPFQFTVGPLGEGGANKVTAGGPGLERAEAGIPAEFSIWTREAGAGGLSIAVEGPSKAEIAFEDHKDGSCGVSYIAQEPGNYEVSVKFNDEHIPESPYLVPVIEPSDDARRLTVTSLQESGLKVNQPASFAIRLNGARGKIDAKVHSPSGAVEECHVSELEPDKYAVRFIPHENGIHSIDVKFNGSHVVGSPFKVRVGEPGQAGNPALVSAYGPGLESGITGLQSEFHINTTKAGPGTLSVTIEGPSKVKMDCQETPEGYDVMYTPMAPGNYLIGIKYGGPNHILGRGYRLVSPGSANETSSIMVESVTRSSTETCYSAIPKSTSDASRVTSRGAGLSKAFVDQKSSFTVDCSKAGSNMLLVGVHGPTTPCEEVSVKHLGNHQYNVTYVGEGGPRS</sequence>
<evidence type="ECO:0000256" key="2">
    <source>
        <dbReference type="ARBA" id="ARBA00009238"/>
    </source>
</evidence>
<dbReference type="Ensembl" id="ENSCABT00000015320.1">
    <property type="protein sequence ID" value="ENSCABP00000013976.1"/>
    <property type="gene ID" value="ENSCABG00000005510.1"/>
</dbReference>
<dbReference type="FunFam" id="2.60.40.10:FF:000125">
    <property type="entry name" value="filamin-B isoform X1"/>
    <property type="match status" value="1"/>
</dbReference>
<feature type="repeat" description="Filamin" evidence="7">
    <location>
        <begin position="2202"/>
        <end position="2294"/>
    </location>
</feature>
<dbReference type="FunFam" id="2.60.40.10:FF:000118">
    <property type="entry name" value="filamin-C isoform X2"/>
    <property type="match status" value="1"/>
</dbReference>
<feature type="repeat" description="Filamin" evidence="7">
    <location>
        <begin position="1550"/>
        <end position="1646"/>
    </location>
</feature>
<dbReference type="FunFam" id="2.60.40.10:FF:000115">
    <property type="entry name" value="filamin-C isoform X1"/>
    <property type="match status" value="1"/>
</dbReference>
<feature type="repeat" description="Filamin" evidence="7">
    <location>
        <begin position="1830"/>
        <end position="1922"/>
    </location>
</feature>
<dbReference type="PROSITE" id="PS50194">
    <property type="entry name" value="FILAMIN_REPEAT"/>
    <property type="match status" value="24"/>
</dbReference>
<evidence type="ECO:0000259" key="9">
    <source>
        <dbReference type="PROSITE" id="PS50021"/>
    </source>
</evidence>
<dbReference type="Pfam" id="PF00630">
    <property type="entry name" value="Filamin"/>
    <property type="match status" value="24"/>
</dbReference>
<feature type="repeat" description="Filamin" evidence="7">
    <location>
        <begin position="2101"/>
        <end position="2199"/>
    </location>
</feature>
<feature type="repeat" description="Filamin" evidence="7">
    <location>
        <begin position="2296"/>
        <end position="2389"/>
    </location>
</feature>
<feature type="repeat" description="Filamin" evidence="7">
    <location>
        <begin position="881"/>
        <end position="976"/>
    </location>
</feature>
<dbReference type="InterPro" id="IPR001589">
    <property type="entry name" value="Actinin_actin-bd_CS"/>
</dbReference>
<dbReference type="FunFam" id="2.60.40.10:FF:000168">
    <property type="entry name" value="filamin-C isoform X2"/>
    <property type="match status" value="1"/>
</dbReference>
<dbReference type="FunFam" id="2.60.40.10:FF:000007">
    <property type="entry name" value="Filamin-B isoform C"/>
    <property type="match status" value="3"/>
</dbReference>
<keyword evidence="4" id="KW-0677">Repeat</keyword>
<reference evidence="10" key="1">
    <citation type="submission" date="2025-08" db="UniProtKB">
        <authorList>
            <consortium name="Ensembl"/>
        </authorList>
    </citation>
    <scope>IDENTIFICATION</scope>
</reference>
<feature type="repeat" description="Filamin" evidence="7">
    <location>
        <begin position="1454"/>
        <end position="1549"/>
    </location>
</feature>
<dbReference type="FunFam" id="2.60.40.10:FF:000092">
    <property type="entry name" value="Filamin-B isoform B"/>
    <property type="match status" value="1"/>
</dbReference>
<dbReference type="FunFam" id="2.60.40.10:FF:000122">
    <property type="entry name" value="filamin-C isoform X2"/>
    <property type="match status" value="1"/>
</dbReference>
<dbReference type="InterPro" id="IPR001715">
    <property type="entry name" value="CH_dom"/>
</dbReference>
<keyword evidence="3" id="KW-0963">Cytoplasm</keyword>
<dbReference type="FunFam" id="2.60.40.10:FF:000138">
    <property type="entry name" value="filamin-B isoform X1"/>
    <property type="match status" value="1"/>
</dbReference>
<dbReference type="CDD" id="cd21309">
    <property type="entry name" value="CH_FLNB_rpt1"/>
    <property type="match status" value="1"/>
</dbReference>
<dbReference type="FunFam" id="2.60.40.10:FF:000001">
    <property type="entry name" value="Filamin-C isoform b"/>
    <property type="match status" value="5"/>
</dbReference>
<evidence type="ECO:0000313" key="11">
    <source>
        <dbReference type="Proteomes" id="UP000694404"/>
    </source>
</evidence>
<comment type="similarity">
    <text evidence="2">Belongs to the filamin family.</text>
</comment>
<keyword evidence="5" id="KW-0009">Actin-binding</keyword>
<dbReference type="SMART" id="SM00557">
    <property type="entry name" value="IG_FLMN"/>
    <property type="match status" value="24"/>
</dbReference>
<feature type="repeat" description="Filamin" evidence="7">
    <location>
        <begin position="1166"/>
        <end position="1260"/>
    </location>
</feature>
<dbReference type="Gene3D" id="2.60.40.10">
    <property type="entry name" value="Immunoglobulins"/>
    <property type="match status" value="24"/>
</dbReference>
<dbReference type="FunFam" id="1.10.418.10:FF:000008">
    <property type="entry name" value="Filamin-B isoform C"/>
    <property type="match status" value="1"/>
</dbReference>
<feature type="repeat" description="Filamin" evidence="7">
    <location>
        <begin position="1647"/>
        <end position="1742"/>
    </location>
</feature>
<evidence type="ECO:0000256" key="7">
    <source>
        <dbReference type="PROSITE-ProRule" id="PRU00087"/>
    </source>
</evidence>
<keyword evidence="11" id="KW-1185">Reference proteome</keyword>
<dbReference type="FunFam" id="1.10.418.10:FF:000006">
    <property type="entry name" value="Filamin-B isoform A"/>
    <property type="match status" value="1"/>
</dbReference>
<feature type="repeat" description="Filamin" evidence="7">
    <location>
        <begin position="2514"/>
        <end position="2581"/>
    </location>
</feature>
<dbReference type="FunFam" id="2.60.40.10:FF:000157">
    <property type="entry name" value="filamin-C isoform X1"/>
    <property type="match status" value="1"/>
</dbReference>
<dbReference type="PROSITE" id="PS00019">
    <property type="entry name" value="ACTININ_1"/>
    <property type="match status" value="1"/>
</dbReference>
<feature type="repeat" description="Filamin" evidence="7">
    <location>
        <begin position="1772"/>
        <end position="1830"/>
    </location>
</feature>
<evidence type="ECO:0000256" key="4">
    <source>
        <dbReference type="ARBA" id="ARBA00022737"/>
    </source>
</evidence>
<feature type="repeat" description="Filamin" evidence="7">
    <location>
        <begin position="2011"/>
        <end position="2103"/>
    </location>
</feature>
<dbReference type="FunFam" id="2.60.40.10:FF:000042">
    <property type="entry name" value="Filamin-B isoform B"/>
    <property type="match status" value="2"/>
</dbReference>
<feature type="repeat" description="Filamin" evidence="7">
    <location>
        <begin position="681"/>
        <end position="777"/>
    </location>
</feature>
<proteinExistence type="inferred from homology"/>
<dbReference type="FunFam" id="2.60.40.10:FF:000154">
    <property type="entry name" value="filamin-B isoform X1"/>
    <property type="match status" value="1"/>
</dbReference>
<feature type="region of interest" description="Disordered" evidence="8">
    <location>
        <begin position="1"/>
        <end position="56"/>
    </location>
</feature>
<feature type="repeat" description="Filamin" evidence="7">
    <location>
        <begin position="585"/>
        <end position="677"/>
    </location>
</feature>
<dbReference type="PROSITE" id="PS00020">
    <property type="entry name" value="ACTININ_2"/>
    <property type="match status" value="1"/>
</dbReference>
<dbReference type="GO" id="GO:0005856">
    <property type="term" value="C:cytoskeleton"/>
    <property type="evidence" value="ECO:0007669"/>
    <property type="project" value="UniProtKB-SubCell"/>
</dbReference>
<dbReference type="InterPro" id="IPR013783">
    <property type="entry name" value="Ig-like_fold"/>
</dbReference>
<comment type="subcellular location">
    <subcellularLocation>
        <location evidence="1">Cytoplasm</location>
        <location evidence="1">Cytoskeleton</location>
    </subcellularLocation>
</comment>
<dbReference type="SMART" id="SM00033">
    <property type="entry name" value="CH"/>
    <property type="match status" value="2"/>
</dbReference>
<gene>
    <name evidence="10" type="primary">FLNB</name>
</gene>
<dbReference type="Gene3D" id="1.10.418.10">
    <property type="entry name" value="Calponin-like domain"/>
    <property type="match status" value="2"/>
</dbReference>
<dbReference type="FunFam" id="2.60.40.10:FF:000096">
    <property type="entry name" value="filamin-C isoform X2"/>
    <property type="match status" value="1"/>
</dbReference>
<feature type="repeat" description="Filamin" evidence="7">
    <location>
        <begin position="1073"/>
        <end position="1165"/>
    </location>
</feature>
<dbReference type="SUPFAM" id="SSF47576">
    <property type="entry name" value="Calponin-homology domain, CH-domain"/>
    <property type="match status" value="1"/>
</dbReference>
<dbReference type="Proteomes" id="UP000694404">
    <property type="component" value="Unplaced"/>
</dbReference>
<accession>A0A8C0GW19</accession>
<dbReference type="FunFam" id="2.60.40.10:FF:000105">
    <property type="entry name" value="filamin-C isoform X1"/>
    <property type="match status" value="1"/>
</dbReference>
<feature type="repeat" description="Filamin" evidence="7">
    <location>
        <begin position="295"/>
        <end position="393"/>
    </location>
</feature>
<protein>
    <submittedName>
        <fullName evidence="10">Filamin B</fullName>
    </submittedName>
</protein>
<keyword evidence="6" id="KW-0206">Cytoskeleton</keyword>
<feature type="domain" description="Calponin-homology (CH)" evidence="9">
    <location>
        <begin position="185"/>
        <end position="288"/>
    </location>
</feature>
<dbReference type="Pfam" id="PF00307">
    <property type="entry name" value="CH"/>
    <property type="match status" value="2"/>
</dbReference>
<feature type="repeat" description="Filamin" evidence="7">
    <location>
        <begin position="1261"/>
        <end position="1360"/>
    </location>
</feature>
<feature type="repeat" description="Filamin" evidence="7">
    <location>
        <begin position="1920"/>
        <end position="2008"/>
    </location>
</feature>
<evidence type="ECO:0000256" key="8">
    <source>
        <dbReference type="SAM" id="MobiDB-lite"/>
    </source>
</evidence>
<feature type="repeat" description="Filamin" evidence="7">
    <location>
        <begin position="2393"/>
        <end position="2485"/>
    </location>
</feature>
<evidence type="ECO:0000256" key="3">
    <source>
        <dbReference type="ARBA" id="ARBA00022490"/>
    </source>
</evidence>
<dbReference type="PANTHER" id="PTHR38537:SF7">
    <property type="entry name" value="FILAMIN-B"/>
    <property type="match status" value="1"/>
</dbReference>
<feature type="repeat" description="Filamin" evidence="7">
    <location>
        <begin position="1361"/>
        <end position="1453"/>
    </location>
</feature>
<dbReference type="SUPFAM" id="SSF81296">
    <property type="entry name" value="E set domains"/>
    <property type="match status" value="24"/>
</dbReference>
<dbReference type="GO" id="GO:0051015">
    <property type="term" value="F:actin filament binding"/>
    <property type="evidence" value="ECO:0007669"/>
    <property type="project" value="InterPro"/>
</dbReference>
<feature type="repeat" description="Filamin" evidence="7">
    <location>
        <begin position="493"/>
        <end position="584"/>
    </location>
</feature>
<dbReference type="PANTHER" id="PTHR38537">
    <property type="entry name" value="JITTERBUG, ISOFORM N"/>
    <property type="match status" value="1"/>
</dbReference>
<organism evidence="10 11">
    <name type="scientific">Chelonoidis abingdonii</name>
    <name type="common">Abingdon island giant tortoise</name>
    <name type="synonym">Testudo abingdonii</name>
    <dbReference type="NCBI Taxonomy" id="106734"/>
    <lineage>
        <taxon>Eukaryota</taxon>
        <taxon>Metazoa</taxon>
        <taxon>Chordata</taxon>
        <taxon>Craniata</taxon>
        <taxon>Vertebrata</taxon>
        <taxon>Euteleostomi</taxon>
        <taxon>Archelosauria</taxon>
        <taxon>Testudinata</taxon>
        <taxon>Testudines</taxon>
        <taxon>Cryptodira</taxon>
        <taxon>Durocryptodira</taxon>
        <taxon>Testudinoidea</taxon>
        <taxon>Testudinidae</taxon>
        <taxon>Chelonoidis</taxon>
    </lineage>
</organism>
<dbReference type="InterPro" id="IPR044801">
    <property type="entry name" value="Filamin"/>
</dbReference>
<name>A0A8C0GW19_CHEAB</name>
<feature type="repeat" description="Filamin" evidence="7">
    <location>
        <begin position="778"/>
        <end position="880"/>
    </location>
</feature>
<dbReference type="InterPro" id="IPR017868">
    <property type="entry name" value="Filamin/ABP280_repeat-like"/>
</dbReference>
<dbReference type="InterPro" id="IPR014756">
    <property type="entry name" value="Ig_E-set"/>
</dbReference>
<dbReference type="GO" id="GO:0030036">
    <property type="term" value="P:actin cytoskeleton organization"/>
    <property type="evidence" value="ECO:0007669"/>
    <property type="project" value="InterPro"/>
</dbReference>
<evidence type="ECO:0000256" key="5">
    <source>
        <dbReference type="ARBA" id="ARBA00023203"/>
    </source>
</evidence>
<evidence type="ECO:0000256" key="6">
    <source>
        <dbReference type="ARBA" id="ARBA00023212"/>
    </source>
</evidence>
<feature type="repeat" description="Filamin" evidence="7">
    <location>
        <begin position="395"/>
        <end position="492"/>
    </location>
</feature>
<evidence type="ECO:0000313" key="10">
    <source>
        <dbReference type="Ensembl" id="ENSCABP00000013976.1"/>
    </source>
</evidence>
<evidence type="ECO:0000256" key="1">
    <source>
        <dbReference type="ARBA" id="ARBA00004245"/>
    </source>
</evidence>
<dbReference type="GeneTree" id="ENSGT00940000156286"/>
<dbReference type="FunFam" id="2.60.40.10:FF:000079">
    <property type="entry name" value="Filamin-B isoform C"/>
    <property type="match status" value="1"/>
</dbReference>
<dbReference type="InterPro" id="IPR036872">
    <property type="entry name" value="CH_dom_sf"/>
</dbReference>
<reference evidence="10" key="2">
    <citation type="submission" date="2025-09" db="UniProtKB">
        <authorList>
            <consortium name="Ensembl"/>
        </authorList>
    </citation>
    <scope>IDENTIFICATION</scope>
</reference>
<feature type="domain" description="Calponin-homology (CH)" evidence="9">
    <location>
        <begin position="62"/>
        <end position="168"/>
    </location>
</feature>
<dbReference type="InterPro" id="IPR001298">
    <property type="entry name" value="Filamin/ABP280_rpt"/>
</dbReference>
<feature type="repeat" description="Filamin" evidence="7">
    <location>
        <begin position="977"/>
        <end position="1072"/>
    </location>
</feature>